<accession>A0A5A7R0S8</accession>
<evidence type="ECO:0000313" key="2">
    <source>
        <dbReference type="EMBL" id="GER51285.1"/>
    </source>
</evidence>
<feature type="compositionally biased region" description="Polar residues" evidence="1">
    <location>
        <begin position="1"/>
        <end position="33"/>
    </location>
</feature>
<dbReference type="AlphaFoldDB" id="A0A5A7R0S8"/>
<evidence type="ECO:0000313" key="3">
    <source>
        <dbReference type="Proteomes" id="UP000325081"/>
    </source>
</evidence>
<protein>
    <submittedName>
        <fullName evidence="2">RNA-binding (RRM/RBD/RNP motifs) family protein</fullName>
    </submittedName>
</protein>
<proteinExistence type="predicted"/>
<feature type="region of interest" description="Disordered" evidence="1">
    <location>
        <begin position="1"/>
        <end position="38"/>
    </location>
</feature>
<organism evidence="2 3">
    <name type="scientific">Striga asiatica</name>
    <name type="common">Asiatic witchweed</name>
    <name type="synonym">Buchnera asiatica</name>
    <dbReference type="NCBI Taxonomy" id="4170"/>
    <lineage>
        <taxon>Eukaryota</taxon>
        <taxon>Viridiplantae</taxon>
        <taxon>Streptophyta</taxon>
        <taxon>Embryophyta</taxon>
        <taxon>Tracheophyta</taxon>
        <taxon>Spermatophyta</taxon>
        <taxon>Magnoliopsida</taxon>
        <taxon>eudicotyledons</taxon>
        <taxon>Gunneridae</taxon>
        <taxon>Pentapetalae</taxon>
        <taxon>asterids</taxon>
        <taxon>lamiids</taxon>
        <taxon>Lamiales</taxon>
        <taxon>Orobanchaceae</taxon>
        <taxon>Buchnereae</taxon>
        <taxon>Striga</taxon>
    </lineage>
</organism>
<comment type="caution">
    <text evidence="2">The sequence shown here is derived from an EMBL/GenBank/DDBJ whole genome shotgun (WGS) entry which is preliminary data.</text>
</comment>
<sequence>MYPCNHQNTSIHLSPNQTKPNQTKPNQTDTGSGQKPLDNLTKNELHILVGLPHQLVPHPGIHPQRFILASGPAIEILRTCGVAHNVISPVHNQERDLNLTKLILHLPANPQQLLSRGCTWPLHGPPRAC</sequence>
<evidence type="ECO:0000256" key="1">
    <source>
        <dbReference type="SAM" id="MobiDB-lite"/>
    </source>
</evidence>
<dbReference type="Proteomes" id="UP000325081">
    <property type="component" value="Unassembled WGS sequence"/>
</dbReference>
<reference evidence="3" key="1">
    <citation type="journal article" date="2019" name="Curr. Biol.">
        <title>Genome Sequence of Striga asiatica Provides Insight into the Evolution of Plant Parasitism.</title>
        <authorList>
            <person name="Yoshida S."/>
            <person name="Kim S."/>
            <person name="Wafula E.K."/>
            <person name="Tanskanen J."/>
            <person name="Kim Y.M."/>
            <person name="Honaas L."/>
            <person name="Yang Z."/>
            <person name="Spallek T."/>
            <person name="Conn C.E."/>
            <person name="Ichihashi Y."/>
            <person name="Cheong K."/>
            <person name="Cui S."/>
            <person name="Der J.P."/>
            <person name="Gundlach H."/>
            <person name="Jiao Y."/>
            <person name="Hori C."/>
            <person name="Ishida J.K."/>
            <person name="Kasahara H."/>
            <person name="Kiba T."/>
            <person name="Kim M.S."/>
            <person name="Koo N."/>
            <person name="Laohavisit A."/>
            <person name="Lee Y.H."/>
            <person name="Lumba S."/>
            <person name="McCourt P."/>
            <person name="Mortimer J.C."/>
            <person name="Mutuku J.M."/>
            <person name="Nomura T."/>
            <person name="Sasaki-Sekimoto Y."/>
            <person name="Seto Y."/>
            <person name="Wang Y."/>
            <person name="Wakatake T."/>
            <person name="Sakakibara H."/>
            <person name="Demura T."/>
            <person name="Yamaguchi S."/>
            <person name="Yoneyama K."/>
            <person name="Manabe R.I."/>
            <person name="Nelson D.C."/>
            <person name="Schulman A.H."/>
            <person name="Timko M.P."/>
            <person name="dePamphilis C.W."/>
            <person name="Choi D."/>
            <person name="Shirasu K."/>
        </authorList>
    </citation>
    <scope>NUCLEOTIDE SEQUENCE [LARGE SCALE GENOMIC DNA]</scope>
    <source>
        <strain evidence="3">cv. UVA1</strain>
    </source>
</reference>
<keyword evidence="3" id="KW-1185">Reference proteome</keyword>
<name>A0A5A7R0S8_STRAF</name>
<dbReference type="EMBL" id="BKCP01009626">
    <property type="protein sequence ID" value="GER51285.1"/>
    <property type="molecule type" value="Genomic_DNA"/>
</dbReference>
<gene>
    <name evidence="2" type="ORF">STAS_28651</name>
</gene>